<evidence type="ECO:0000256" key="3">
    <source>
        <dbReference type="ARBA" id="ARBA00023163"/>
    </source>
</evidence>
<dbReference type="PANTHER" id="PTHR33204">
    <property type="entry name" value="TRANSCRIPTIONAL REGULATOR, MARR FAMILY"/>
    <property type="match status" value="1"/>
</dbReference>
<organism evidence="5 6">
    <name type="scientific">Corynebacterium auriscanis</name>
    <dbReference type="NCBI Taxonomy" id="99807"/>
    <lineage>
        <taxon>Bacteria</taxon>
        <taxon>Bacillati</taxon>
        <taxon>Actinomycetota</taxon>
        <taxon>Actinomycetes</taxon>
        <taxon>Mycobacteriales</taxon>
        <taxon>Corynebacteriaceae</taxon>
        <taxon>Corynebacterium</taxon>
    </lineage>
</organism>
<proteinExistence type="predicted"/>
<dbReference type="InterPro" id="IPR036390">
    <property type="entry name" value="WH_DNA-bd_sf"/>
</dbReference>
<reference evidence="5 6" key="1">
    <citation type="submission" date="2014-10" db="EMBL/GenBank/DDBJ databases">
        <title>Whole Genome sequence of Corynebacterium auriscanis strain CIP 106629.</title>
        <authorList>
            <person name="Hassan S.S."/>
            <person name="Jamal S.B."/>
            <person name="Tiwari S."/>
            <person name="Oliveira L.D.C."/>
            <person name="Souza F."/>
            <person name="Mariano D.C."/>
            <person name="Almeida S."/>
            <person name="Dorella F."/>
            <person name="Pereira F."/>
            <person name="Carvalho A."/>
            <person name="Leal C.A."/>
            <person name="Soares S.D.C."/>
            <person name="Figueiredo H.C."/>
            <person name="Silva A."/>
            <person name="Azevedo V.A."/>
        </authorList>
    </citation>
    <scope>NUCLEOTIDE SEQUENCE [LARGE SCALE GENOMIC DNA]</scope>
    <source>
        <strain evidence="5 6">CIP 106629</strain>
    </source>
</reference>
<dbReference type="RefSeq" id="WP_035116289.1">
    <property type="nucleotide sequence ID" value="NZ_CP047046.1"/>
</dbReference>
<dbReference type="PROSITE" id="PS51118">
    <property type="entry name" value="HTH_HXLR"/>
    <property type="match status" value="1"/>
</dbReference>
<keyword evidence="2" id="KW-0238">DNA-binding</keyword>
<dbReference type="Pfam" id="PF01638">
    <property type="entry name" value="HxlR"/>
    <property type="match status" value="1"/>
</dbReference>
<dbReference type="InterPro" id="IPR002577">
    <property type="entry name" value="HTH_HxlR"/>
</dbReference>
<comment type="caution">
    <text evidence="5">The sequence shown here is derived from an EMBL/GenBank/DDBJ whole genome shotgun (WGS) entry which is preliminary data.</text>
</comment>
<dbReference type="AlphaFoldDB" id="A0A0A2DM99"/>
<dbReference type="GO" id="GO:0003677">
    <property type="term" value="F:DNA binding"/>
    <property type="evidence" value="ECO:0007669"/>
    <property type="project" value="UniProtKB-KW"/>
</dbReference>
<dbReference type="SUPFAM" id="SSF46785">
    <property type="entry name" value="Winged helix' DNA-binding domain"/>
    <property type="match status" value="1"/>
</dbReference>
<dbReference type="Gene3D" id="1.10.10.10">
    <property type="entry name" value="Winged helix-like DNA-binding domain superfamily/Winged helix DNA-binding domain"/>
    <property type="match status" value="1"/>
</dbReference>
<evidence type="ECO:0000313" key="6">
    <source>
        <dbReference type="Proteomes" id="UP000030145"/>
    </source>
</evidence>
<gene>
    <name evidence="5" type="ORF">MA47_10865</name>
</gene>
<keyword evidence="1" id="KW-0805">Transcription regulation</keyword>
<dbReference type="Proteomes" id="UP000030145">
    <property type="component" value="Unassembled WGS sequence"/>
</dbReference>
<dbReference type="EMBL" id="JRVJ01000028">
    <property type="protein sequence ID" value="KGM17996.1"/>
    <property type="molecule type" value="Genomic_DNA"/>
</dbReference>
<accession>A0A0A2DM99</accession>
<evidence type="ECO:0000256" key="1">
    <source>
        <dbReference type="ARBA" id="ARBA00023015"/>
    </source>
</evidence>
<evidence type="ECO:0000313" key="5">
    <source>
        <dbReference type="EMBL" id="KGM17996.1"/>
    </source>
</evidence>
<sequence length="136" mass="15461">MPTQTASQRRKARESDYNVFMKDCPSRKLLDKIGSKWLTLVLITLSGQTLRYSEIRQEIAGISEKMLTQTLRNLERDGLALREVTASIPPRVDYQLTPLGESLVDPLLTLRSWAEHNMGAIENAQRRYDAAETNTP</sequence>
<protein>
    <submittedName>
        <fullName evidence="5">HxlR family transcriptional regulator</fullName>
    </submittedName>
</protein>
<feature type="domain" description="HTH hxlR-type" evidence="4">
    <location>
        <begin position="24"/>
        <end position="122"/>
    </location>
</feature>
<dbReference type="GeneID" id="300552036"/>
<evidence type="ECO:0000259" key="4">
    <source>
        <dbReference type="PROSITE" id="PS51118"/>
    </source>
</evidence>
<keyword evidence="3" id="KW-0804">Transcription</keyword>
<name>A0A0A2DM99_9CORY</name>
<dbReference type="InterPro" id="IPR036388">
    <property type="entry name" value="WH-like_DNA-bd_sf"/>
</dbReference>
<evidence type="ECO:0000256" key="2">
    <source>
        <dbReference type="ARBA" id="ARBA00023125"/>
    </source>
</evidence>
<keyword evidence="6" id="KW-1185">Reference proteome</keyword>
<dbReference type="PANTHER" id="PTHR33204:SF37">
    <property type="entry name" value="HTH-TYPE TRANSCRIPTIONAL REGULATOR YODB"/>
    <property type="match status" value="1"/>
</dbReference>